<dbReference type="NCBIfam" id="TIGR01891">
    <property type="entry name" value="amidohydrolases"/>
    <property type="match status" value="1"/>
</dbReference>
<dbReference type="InterPro" id="IPR056693">
    <property type="entry name" value="DUF7791"/>
</dbReference>
<dbReference type="FunFam" id="3.30.70.360:FF:000004">
    <property type="entry name" value="Peptidase M20 domain-containing protein 2"/>
    <property type="match status" value="1"/>
</dbReference>
<feature type="compositionally biased region" description="Basic and acidic residues" evidence="3">
    <location>
        <begin position="2001"/>
        <end position="2012"/>
    </location>
</feature>
<evidence type="ECO:0000256" key="2">
    <source>
        <dbReference type="ARBA" id="ARBA00022737"/>
    </source>
</evidence>
<gene>
    <name evidence="6" type="ORF">B7463_g8821</name>
</gene>
<feature type="non-terminal residue" evidence="6">
    <location>
        <position position="1"/>
    </location>
</feature>
<dbReference type="InterPro" id="IPR056884">
    <property type="entry name" value="NPHP3-like_N"/>
</dbReference>
<comment type="similarity">
    <text evidence="1">Belongs to the peptidase M20A family.</text>
</comment>
<organism evidence="6 7">
    <name type="scientific">Scytalidium lignicola</name>
    <name type="common">Hyphomycete</name>
    <dbReference type="NCBI Taxonomy" id="5539"/>
    <lineage>
        <taxon>Eukaryota</taxon>
        <taxon>Fungi</taxon>
        <taxon>Dikarya</taxon>
        <taxon>Ascomycota</taxon>
        <taxon>Pezizomycotina</taxon>
        <taxon>Leotiomycetes</taxon>
        <taxon>Leotiomycetes incertae sedis</taxon>
        <taxon>Scytalidium</taxon>
    </lineage>
</organism>
<dbReference type="Pfam" id="PF11951">
    <property type="entry name" value="Fungal_trans_2"/>
    <property type="match status" value="1"/>
</dbReference>
<sequence length="2012" mass="229014">MAVAEHNEIEVVDTSVEALETRLRQINQTIWENPELAWEEHKAHDLICDFLEEQGFDVTRHAYGLKTSFEARFGSGGRLINFNAEYDALPDIGHACGHNLIATSSITAFLSLTSLLKKYRIPGRVQLLGTPAEENGGGKAKLIDAGAYQGVDISLMAHGGTKNLIPGAASDGAAGVLMNARKKLVCDFTGKNAHAGGNPWEGVNALDALVLSYNNVSVLRQQILPDERIHGAFVDSPKVANIIPAYTKCVWQARSPTLNGLDKLVSRVRRCLEAAALATGCEVQIVEDELYADIKLNETLCDRYQVHMAQYKRDVAKKLDKVLAASSDIGNVSYVVPTLHTVFGIPAPEGSFPHHPSFAAAAATDDAHREAIVAGKSLALVGWDMLTKENLYEAAKTQWESEIADKSGSIRSTLSTSQEAGIFKQRLSSSSPLSFEGLYSFSPRLIFPLNSPRERICANSLVLADNDQEYFQYFPSSSPIFFFMKGWDWSCFNYIYKTPAATSKIIMRMILAIAATDKSRHHDRDGQEDKGRSYYGLAVREFRDLLTHVDPNISRSDVQMIFAIMFLMIIYESLFGHSVSHLQMHLHGVVTLLKAHPEIFRMQHEIVDLEEEESFDLGHPDDENKKFHFPILAQLLIWILYIEINCQPMGLKSCLFPFLYEFQNPYFYPDYLHQCARIWARCFWGSRYPDHEILDDIENHRGLELIHHSHIIRQQIWNLAIGNNKNIGGTRISPETLSAEIRAIGEVRFICFSKTKGPWKKSYTDTNDSNQRYSDLLITVKFAGATSARRTLDTIYFAACLFYGLIIYHRRLLHPNSSPTSMHRQATSRILKILHKQHSVDPRLLLRVHWPIFIVAIETDDPIHREWLQGRLEYFSPLRAECSWENAVLGKVLAFQRAHKGQQANLLEILRSCYTDATTGVRPRRKVPSWDQAELPAYGGYVDGDAGRASLRNLDEPTPPDSLPRLDPSKTEFPFTKWVIMAEAIAAFSLAANIVQFIDFGVRVTSNFWSFYKAASTTDDDAPDVETINSDLQNVLKELQSFPEPATKTGLAQLAQECQKAAAQLEKILQPMITVKKRHEEDEKRQKEDEKRQKEKDRDFGKREKGFRKRAALKAAFKLSWKEDEIQSLKGRVDQFRSQLILHILASLRDLAHKSISYQREILDVVNSISHDSQNAESIDSGFAIPFLNFVTSKLDETRQGDTRLQLQQEIRAVIRDSSSESIRTSLSPSMDESRQAILEKRVLASLYYTDMKDREGRISEAYGSTFRWIFNDSPHNERKWDNFKDWLQSDSQLYWITGKPGSGKSTLMKFVCEKNTRATDSPTENQSRCVEFLQPWARGEQLVIASFYFWNSSIAEQRKQSGLFRTLLFQLLEHEPQLIPAVAPKRWETLHLFNIDSLDWSEDELGQMLRETASQITKTSRMCLFVDGLDEFDGNHAVLIDLFKDLITNSQIKLCVASRPWVEFEDAFKHGASLMPEHLTYQDMKEYVSLHMEEKEGFKFLHQREPAYAAQLVENIISKSSGVFLWVRLVVASILGGMAYGDRISDLQKRLDALPPELEELYDKMLSSLDPFYLEHAAQLFKFVQVSLSPPYLLTLACADEDDSFLSVLKRDMQPFSINQVRVLHETMRRRINSRCKGLLEVSSVDDHWITKLRLNFEMNAYDAHLRHCIGILSVIKGRRKHSPSFFQSQMSEFLQYAKGVKQEGHAQLRDLMEEFDNTCTAISQQYSTHNVFPFRSNNVGWACVNSAHNPNVPFNCHFLSISTRCGIKSYVMGSVLEQGCVVPAENIPGKPKYHCVYQDERYPLLLDAVTWLPTWHWLPSTAPDLEMIAFLLNHGADPNMLVTDSSAKPFTIWHAALAIPPYDFTISGDEEWRKWLEVYKILLEHGAGHFLGTARLKAQKNIDMLLSRALFSVTNWEILIHQLRESKELPDIYSTARGSAQLETSIWDELHSSQWDQSFNPLPSFRLHLQNPQPIERNLALNFDNPPPLTSSKRSISPSDKEIKVVRRRT</sequence>
<dbReference type="Gene3D" id="3.30.70.360">
    <property type="match status" value="1"/>
</dbReference>
<evidence type="ECO:0000259" key="4">
    <source>
        <dbReference type="Pfam" id="PF24883"/>
    </source>
</evidence>
<keyword evidence="7" id="KW-1185">Reference proteome</keyword>
<evidence type="ECO:0008006" key="8">
    <source>
        <dbReference type="Google" id="ProtNLM"/>
    </source>
</evidence>
<evidence type="ECO:0000259" key="5">
    <source>
        <dbReference type="Pfam" id="PF25053"/>
    </source>
</evidence>
<dbReference type="CDD" id="cd05672">
    <property type="entry name" value="M20_ACY1L2-like"/>
    <property type="match status" value="1"/>
</dbReference>
<reference evidence="6 7" key="1">
    <citation type="submission" date="2018-05" db="EMBL/GenBank/DDBJ databases">
        <title>Draft genome sequence of Scytalidium lignicola DSM 105466, a ubiquitous saprotrophic fungus.</title>
        <authorList>
            <person name="Buettner E."/>
            <person name="Gebauer A.M."/>
            <person name="Hofrichter M."/>
            <person name="Liers C."/>
            <person name="Kellner H."/>
        </authorList>
    </citation>
    <scope>NUCLEOTIDE SEQUENCE [LARGE SCALE GENOMIC DNA]</scope>
    <source>
        <strain evidence="6 7">DSM 105466</strain>
    </source>
</reference>
<feature type="region of interest" description="Disordered" evidence="3">
    <location>
        <begin position="1984"/>
        <end position="2012"/>
    </location>
</feature>
<dbReference type="InterPro" id="IPR002933">
    <property type="entry name" value="Peptidase_M20"/>
</dbReference>
<dbReference type="SUPFAM" id="SSF53187">
    <property type="entry name" value="Zn-dependent exopeptidases"/>
    <property type="match status" value="1"/>
</dbReference>
<comment type="caution">
    <text evidence="6">The sequence shown here is derived from an EMBL/GenBank/DDBJ whole genome shotgun (WGS) entry which is preliminary data.</text>
</comment>
<evidence type="ECO:0000256" key="3">
    <source>
        <dbReference type="SAM" id="MobiDB-lite"/>
    </source>
</evidence>
<dbReference type="GO" id="GO:0016805">
    <property type="term" value="F:dipeptidase activity"/>
    <property type="evidence" value="ECO:0007669"/>
    <property type="project" value="TreeGrafter"/>
</dbReference>
<protein>
    <recommendedName>
        <fullName evidence="8">Peptidase M20 dimerisation domain-containing protein</fullName>
    </recommendedName>
</protein>
<feature type="non-terminal residue" evidence="6">
    <location>
        <position position="2012"/>
    </location>
</feature>
<dbReference type="InterPro" id="IPR052030">
    <property type="entry name" value="Peptidase_M20/M20A_hydrolases"/>
</dbReference>
<evidence type="ECO:0000313" key="7">
    <source>
        <dbReference type="Proteomes" id="UP000258309"/>
    </source>
</evidence>
<dbReference type="EMBL" id="NCSJ02000203">
    <property type="protein sequence ID" value="RFU27505.1"/>
    <property type="molecule type" value="Genomic_DNA"/>
</dbReference>
<dbReference type="InterPro" id="IPR017439">
    <property type="entry name" value="Amidohydrolase"/>
</dbReference>
<evidence type="ECO:0000313" key="6">
    <source>
        <dbReference type="EMBL" id="RFU27505.1"/>
    </source>
</evidence>
<feature type="compositionally biased region" description="Basic and acidic residues" evidence="3">
    <location>
        <begin position="1078"/>
        <end position="1103"/>
    </location>
</feature>
<dbReference type="Proteomes" id="UP000258309">
    <property type="component" value="Unassembled WGS sequence"/>
</dbReference>
<keyword evidence="2" id="KW-0677">Repeat</keyword>
<dbReference type="PANTHER" id="PTHR30575">
    <property type="entry name" value="PEPTIDASE M20"/>
    <property type="match status" value="1"/>
</dbReference>
<dbReference type="PANTHER" id="PTHR30575:SF8">
    <property type="entry name" value="PEPTIDASE M20 DOMAIN-CONTAINING PROTEIN 2"/>
    <property type="match status" value="1"/>
</dbReference>
<name>A0A3E2H2C0_SCYLI</name>
<dbReference type="Pfam" id="PF24883">
    <property type="entry name" value="NPHP3_N"/>
    <property type="match status" value="1"/>
</dbReference>
<dbReference type="Pfam" id="PF01546">
    <property type="entry name" value="Peptidase_M20"/>
    <property type="match status" value="1"/>
</dbReference>
<dbReference type="SUPFAM" id="SSF52540">
    <property type="entry name" value="P-loop containing nucleoside triphosphate hydrolases"/>
    <property type="match status" value="1"/>
</dbReference>
<dbReference type="Gene3D" id="3.40.50.300">
    <property type="entry name" value="P-loop containing nucleotide triphosphate hydrolases"/>
    <property type="match status" value="1"/>
</dbReference>
<dbReference type="InterPro" id="IPR027417">
    <property type="entry name" value="P-loop_NTPase"/>
</dbReference>
<feature type="domain" description="Nephrocystin 3-like N-terminal" evidence="4">
    <location>
        <begin position="1282"/>
        <end position="1460"/>
    </location>
</feature>
<dbReference type="InterPro" id="IPR021858">
    <property type="entry name" value="Fun_TF"/>
</dbReference>
<dbReference type="Gene3D" id="3.40.630.10">
    <property type="entry name" value="Zn peptidases"/>
    <property type="match status" value="1"/>
</dbReference>
<feature type="domain" description="DUF7791" evidence="5">
    <location>
        <begin position="1569"/>
        <end position="1646"/>
    </location>
</feature>
<dbReference type="InterPro" id="IPR036264">
    <property type="entry name" value="Bact_exopeptidase_dim_dom"/>
</dbReference>
<dbReference type="SUPFAM" id="SSF55031">
    <property type="entry name" value="Bacterial exopeptidase dimerisation domain"/>
    <property type="match status" value="1"/>
</dbReference>
<dbReference type="Pfam" id="PF25053">
    <property type="entry name" value="DUF7791"/>
    <property type="match status" value="1"/>
</dbReference>
<feature type="region of interest" description="Disordered" evidence="3">
    <location>
        <begin position="1076"/>
        <end position="1103"/>
    </location>
</feature>
<proteinExistence type="inferred from homology"/>
<evidence type="ECO:0000256" key="1">
    <source>
        <dbReference type="ARBA" id="ARBA00006247"/>
    </source>
</evidence>
<dbReference type="OrthoDB" id="443402at2759"/>
<accession>A0A3E2H2C0</accession>